<keyword evidence="4" id="KW-1185">Reference proteome</keyword>
<dbReference type="EMBL" id="JBHOMY010000023">
    <property type="protein sequence ID" value="MFC1456934.1"/>
    <property type="molecule type" value="Genomic_DNA"/>
</dbReference>
<protein>
    <recommendedName>
        <fullName evidence="5">DUF3618 domain-containing protein</fullName>
    </recommendedName>
</protein>
<feature type="region of interest" description="Disordered" evidence="1">
    <location>
        <begin position="150"/>
        <end position="198"/>
    </location>
</feature>
<comment type="caution">
    <text evidence="3">The sequence shown here is derived from an EMBL/GenBank/DDBJ whole genome shotgun (WGS) entry which is preliminary data.</text>
</comment>
<evidence type="ECO:0000256" key="2">
    <source>
        <dbReference type="SAM" id="Phobius"/>
    </source>
</evidence>
<feature type="compositionally biased region" description="Basic and acidic residues" evidence="1">
    <location>
        <begin position="178"/>
        <end position="198"/>
    </location>
</feature>
<feature type="compositionally biased region" description="Basic and acidic residues" evidence="1">
    <location>
        <begin position="52"/>
        <end position="61"/>
    </location>
</feature>
<keyword evidence="2" id="KW-0812">Transmembrane</keyword>
<evidence type="ECO:0000313" key="3">
    <source>
        <dbReference type="EMBL" id="MFC1456934.1"/>
    </source>
</evidence>
<feature type="transmembrane region" description="Helical" evidence="2">
    <location>
        <begin position="118"/>
        <end position="138"/>
    </location>
</feature>
<sequence length="198" mass="21760">MPDEKIDEKQPAHAENELRKIQQRLVDDTVDDSFPASDPPAWTTTGPKSVAAKHEGDERPNARKSSMVRSVVDQASSLAEDAYRHSGESLQQFRRRFPEAERFSRQGAKSIAQPIQQYPTVALLAAAAAGYGLAWLIYGRTSTTQFYLGGQRQSAGPRRSAHREGVVTPGAEPSGDSPKPHGDKYADVVRTITDEESR</sequence>
<feature type="compositionally biased region" description="Polar residues" evidence="1">
    <location>
        <begin position="63"/>
        <end position="77"/>
    </location>
</feature>
<dbReference type="RefSeq" id="WP_377029507.1">
    <property type="nucleotide sequence ID" value="NZ_JBHOMY010000023.1"/>
</dbReference>
<accession>A0ABV6Y6P9</accession>
<evidence type="ECO:0000313" key="4">
    <source>
        <dbReference type="Proteomes" id="UP001593940"/>
    </source>
</evidence>
<organism evidence="3 4">
    <name type="scientific">Microvirga arabica</name>
    <dbReference type="NCBI Taxonomy" id="1128671"/>
    <lineage>
        <taxon>Bacteria</taxon>
        <taxon>Pseudomonadati</taxon>
        <taxon>Pseudomonadota</taxon>
        <taxon>Alphaproteobacteria</taxon>
        <taxon>Hyphomicrobiales</taxon>
        <taxon>Methylobacteriaceae</taxon>
        <taxon>Microvirga</taxon>
    </lineage>
</organism>
<name>A0ABV6Y6P9_9HYPH</name>
<dbReference type="Proteomes" id="UP001593940">
    <property type="component" value="Unassembled WGS sequence"/>
</dbReference>
<proteinExistence type="predicted"/>
<feature type="region of interest" description="Disordered" evidence="1">
    <location>
        <begin position="25"/>
        <end position="102"/>
    </location>
</feature>
<gene>
    <name evidence="3" type="ORF">ACETIH_09420</name>
</gene>
<keyword evidence="2" id="KW-1133">Transmembrane helix</keyword>
<evidence type="ECO:0008006" key="5">
    <source>
        <dbReference type="Google" id="ProtNLM"/>
    </source>
</evidence>
<keyword evidence="2" id="KW-0472">Membrane</keyword>
<evidence type="ECO:0000256" key="1">
    <source>
        <dbReference type="SAM" id="MobiDB-lite"/>
    </source>
</evidence>
<reference evidence="3 4" key="1">
    <citation type="submission" date="2024-09" db="EMBL/GenBank/DDBJ databases">
        <title>Nodulacao em especies de Leguminosae Basais da Amazonia e Caracterizacao dos Rizobios e Bacterias Associadas aos Nodulos.</title>
        <authorList>
            <person name="Jambeiro I.C.A."/>
            <person name="Lopes I.S."/>
            <person name="Aguiar E.R.G.R."/>
            <person name="Santos A.F.J."/>
            <person name="Dos Santos J.M.F."/>
            <person name="Gross E."/>
        </authorList>
    </citation>
    <scope>NUCLEOTIDE SEQUENCE [LARGE SCALE GENOMIC DNA]</scope>
    <source>
        <strain evidence="3 4">BRUESC1165</strain>
    </source>
</reference>